<dbReference type="InterPro" id="IPR023213">
    <property type="entry name" value="CAT-like_dom_sf"/>
</dbReference>
<organism evidence="4 5">
    <name type="scientific">Stephania japonica</name>
    <dbReference type="NCBI Taxonomy" id="461633"/>
    <lineage>
        <taxon>Eukaryota</taxon>
        <taxon>Viridiplantae</taxon>
        <taxon>Streptophyta</taxon>
        <taxon>Embryophyta</taxon>
        <taxon>Tracheophyta</taxon>
        <taxon>Spermatophyta</taxon>
        <taxon>Magnoliopsida</taxon>
        <taxon>Ranunculales</taxon>
        <taxon>Menispermaceae</taxon>
        <taxon>Menispermoideae</taxon>
        <taxon>Cissampelideae</taxon>
        <taxon>Stephania</taxon>
    </lineage>
</organism>
<reference evidence="4 5" key="1">
    <citation type="submission" date="2024-01" db="EMBL/GenBank/DDBJ databases">
        <title>Genome assemblies of Stephania.</title>
        <authorList>
            <person name="Yang L."/>
        </authorList>
    </citation>
    <scope>NUCLEOTIDE SEQUENCE [LARGE SCALE GENOMIC DNA]</scope>
    <source>
        <strain evidence="4">QJT</strain>
        <tissue evidence="4">Leaf</tissue>
    </source>
</reference>
<gene>
    <name evidence="4" type="ORF">Sjap_026291</name>
</gene>
<keyword evidence="5" id="KW-1185">Reference proteome</keyword>
<dbReference type="EMBL" id="JBBNAE010000011">
    <property type="protein sequence ID" value="KAK9085880.1"/>
    <property type="molecule type" value="Genomic_DNA"/>
</dbReference>
<proteinExistence type="inferred from homology"/>
<name>A0AAP0E5V0_9MAGN</name>
<evidence type="ECO:0000256" key="2">
    <source>
        <dbReference type="ARBA" id="ARBA00022679"/>
    </source>
</evidence>
<dbReference type="GO" id="GO:0016746">
    <property type="term" value="F:acyltransferase activity"/>
    <property type="evidence" value="ECO:0007669"/>
    <property type="project" value="UniProtKB-KW"/>
</dbReference>
<keyword evidence="2" id="KW-0808">Transferase</keyword>
<evidence type="ECO:0000313" key="4">
    <source>
        <dbReference type="EMBL" id="KAK9085880.1"/>
    </source>
</evidence>
<dbReference type="PANTHER" id="PTHR31896">
    <property type="entry name" value="FAMILY REGULATORY PROTEIN, PUTATIVE (AFU_ORTHOLOGUE AFUA_3G14730)-RELATED"/>
    <property type="match status" value="1"/>
</dbReference>
<evidence type="ECO:0000313" key="5">
    <source>
        <dbReference type="Proteomes" id="UP001417504"/>
    </source>
</evidence>
<comment type="similarity">
    <text evidence="1">Belongs to the plant acyltransferase family.</text>
</comment>
<protein>
    <submittedName>
        <fullName evidence="4">Uncharacterized protein</fullName>
    </submittedName>
</protein>
<dbReference type="FunFam" id="3.30.559.10:FF:000008">
    <property type="entry name" value="Tryptamine hydroxycinnamoyl transferase"/>
    <property type="match status" value="1"/>
</dbReference>
<comment type="caution">
    <text evidence="4">The sequence shown here is derived from an EMBL/GenBank/DDBJ whole genome shotgun (WGS) entry which is preliminary data.</text>
</comment>
<sequence>MEDQSSILVQRISRTTITPSSSDGLQRPNTDYLTPWDVAMLSVHYIQKGLLFSTATSSQPQPQIKPIATIIDELKHSLSLTLSLFYPLAGRLATKTHPYYHVYLDCSSCESRGAEFIHAVADVRVSDLLNTSDGDVHPIFKSFFPLTEPVVNHDGHDLPFLIVQLTELIDGVFVGCSFNHILGDGTSYWKFFNCWAEISRLKSTTNAMMISRAPINDRMAMIRSYYDDDSLTHVNLPYTHHEEFIERYSPPEPLREKMLHFSAKSIVALKAKANVEANTNNISSFQALSALMWRAITRARDLPRDQKTICRLAMNCRSRMRPAWPDSYFGNCIQALGTTAEVGELLEKEIGWAARTLNETVAGQTDEKVRELLDELVKKSVVYRLSSLFCGAPMVMMGSSPRFDMYGNDFGYWGRPVAARSGYGNKFDGKVSAYPGREGGGSVDLEVCLFGRVMGKFERDEELLMYVD</sequence>
<dbReference type="AlphaFoldDB" id="A0AAP0E5V0"/>
<keyword evidence="3" id="KW-0012">Acyltransferase</keyword>
<accession>A0AAP0E5V0</accession>
<dbReference type="Pfam" id="PF02458">
    <property type="entry name" value="Transferase"/>
    <property type="match status" value="1"/>
</dbReference>
<evidence type="ECO:0000256" key="3">
    <source>
        <dbReference type="ARBA" id="ARBA00023315"/>
    </source>
</evidence>
<dbReference type="PANTHER" id="PTHR31896:SF12">
    <property type="entry name" value="HXXXD-TYPE ACYL-TRANSFERASE FAMILY PROTEIN"/>
    <property type="match status" value="1"/>
</dbReference>
<dbReference type="Gene3D" id="3.30.559.10">
    <property type="entry name" value="Chloramphenicol acetyltransferase-like domain"/>
    <property type="match status" value="2"/>
</dbReference>
<dbReference type="InterPro" id="IPR051283">
    <property type="entry name" value="Sec_Metabolite_Acyltrans"/>
</dbReference>
<dbReference type="Proteomes" id="UP001417504">
    <property type="component" value="Unassembled WGS sequence"/>
</dbReference>
<evidence type="ECO:0000256" key="1">
    <source>
        <dbReference type="ARBA" id="ARBA00009861"/>
    </source>
</evidence>